<sequence length="148" mass="17468">MRQRIARFERIYRTYEAELDQRRSELARRREEEEAFRRRIRQLEEDRSRAEEDFRSLCGTVSARDLWMMRSSIDSAEDRVRSASEDLERCLCEIERTVEAIRESHRGLKVLENYMGRLRSRLSAEESAAEQALLDEIALRRNGVGGAA</sequence>
<evidence type="ECO:0000256" key="10">
    <source>
        <dbReference type="ARBA" id="ARBA00023225"/>
    </source>
</evidence>
<dbReference type="GO" id="GO:0015031">
    <property type="term" value="P:protein transport"/>
    <property type="evidence" value="ECO:0007669"/>
    <property type="project" value="UniProtKB-KW"/>
</dbReference>
<keyword evidence="8" id="KW-0653">Protein transport</keyword>
<evidence type="ECO:0000313" key="13">
    <source>
        <dbReference type="Proteomes" id="UP000005730"/>
    </source>
</evidence>
<evidence type="ECO:0000256" key="8">
    <source>
        <dbReference type="ARBA" id="ARBA00022927"/>
    </source>
</evidence>
<keyword evidence="7" id="KW-1005">Bacterial flagellum biogenesis</keyword>
<comment type="subcellular location">
    <subcellularLocation>
        <location evidence="1">Cell membrane</location>
        <topology evidence="1">Peripheral membrane protein</topology>
        <orientation evidence="1">Cytoplasmic side</orientation>
    </subcellularLocation>
</comment>
<evidence type="ECO:0000256" key="1">
    <source>
        <dbReference type="ARBA" id="ARBA00004413"/>
    </source>
</evidence>
<dbReference type="RefSeq" id="WP_006583086.1">
    <property type="nucleotide sequence ID" value="NZ_CM001377.1"/>
</dbReference>
<evidence type="ECO:0000256" key="11">
    <source>
        <dbReference type="SAM" id="Coils"/>
    </source>
</evidence>
<evidence type="ECO:0000313" key="12">
    <source>
        <dbReference type="EMBL" id="EHM09592.1"/>
    </source>
</evidence>
<evidence type="ECO:0000256" key="7">
    <source>
        <dbReference type="ARBA" id="ARBA00022795"/>
    </source>
</evidence>
<keyword evidence="12" id="KW-0969">Cilium</keyword>
<comment type="similarity">
    <text evidence="2">Belongs to the FliJ family.</text>
</comment>
<evidence type="ECO:0000256" key="6">
    <source>
        <dbReference type="ARBA" id="ARBA00022500"/>
    </source>
</evidence>
<name>H0UPP5_9BACT</name>
<evidence type="ECO:0000256" key="9">
    <source>
        <dbReference type="ARBA" id="ARBA00023136"/>
    </source>
</evidence>
<keyword evidence="9" id="KW-0472">Membrane</keyword>
<dbReference type="Pfam" id="PF02050">
    <property type="entry name" value="FliJ"/>
    <property type="match status" value="1"/>
</dbReference>
<dbReference type="STRING" id="926567.TheveDRAFT_0428"/>
<proteinExistence type="inferred from homology"/>
<evidence type="ECO:0000256" key="3">
    <source>
        <dbReference type="ARBA" id="ARBA00020392"/>
    </source>
</evidence>
<evidence type="ECO:0000256" key="4">
    <source>
        <dbReference type="ARBA" id="ARBA00022448"/>
    </source>
</evidence>
<dbReference type="EMBL" id="CM001377">
    <property type="protein sequence ID" value="EHM09592.1"/>
    <property type="molecule type" value="Genomic_DNA"/>
</dbReference>
<dbReference type="InterPro" id="IPR012823">
    <property type="entry name" value="Flagell_FliJ"/>
</dbReference>
<evidence type="ECO:0000256" key="2">
    <source>
        <dbReference type="ARBA" id="ARBA00010004"/>
    </source>
</evidence>
<keyword evidence="11" id="KW-0175">Coiled coil</keyword>
<dbReference type="GO" id="GO:0006935">
    <property type="term" value="P:chemotaxis"/>
    <property type="evidence" value="ECO:0007669"/>
    <property type="project" value="UniProtKB-KW"/>
</dbReference>
<dbReference type="Proteomes" id="UP000005730">
    <property type="component" value="Chromosome"/>
</dbReference>
<dbReference type="eggNOG" id="ENOG5033FQC">
    <property type="taxonomic scope" value="Bacteria"/>
</dbReference>
<keyword evidence="6" id="KW-0145">Chemotaxis</keyword>
<keyword evidence="12" id="KW-0966">Cell projection</keyword>
<keyword evidence="12" id="KW-0282">Flagellum</keyword>
<dbReference type="GO" id="GO:0071973">
    <property type="term" value="P:bacterial-type flagellum-dependent cell motility"/>
    <property type="evidence" value="ECO:0007669"/>
    <property type="project" value="InterPro"/>
</dbReference>
<keyword evidence="10" id="KW-1006">Bacterial flagellum protein export</keyword>
<dbReference type="GO" id="GO:0009288">
    <property type="term" value="C:bacterial-type flagellum"/>
    <property type="evidence" value="ECO:0007669"/>
    <property type="project" value="InterPro"/>
</dbReference>
<keyword evidence="5" id="KW-1003">Cell membrane</keyword>
<protein>
    <recommendedName>
        <fullName evidence="3">Flagellar FliJ protein</fullName>
    </recommendedName>
</protein>
<dbReference type="HOGENOM" id="CLU_1757969_0_0_0"/>
<reference evidence="12 13" key="1">
    <citation type="submission" date="2011-10" db="EMBL/GenBank/DDBJ databases">
        <title>The Noncontiguous Finished genome of Thermanaerovibrio velox DSM 12556.</title>
        <authorList>
            <consortium name="US DOE Joint Genome Institute (JGI-PGF)"/>
            <person name="Lucas S."/>
            <person name="Copeland A."/>
            <person name="Lapidus A."/>
            <person name="Glavina del Rio T."/>
            <person name="Dalin E."/>
            <person name="Tice H."/>
            <person name="Bruce D."/>
            <person name="Goodwin L."/>
            <person name="Pitluck S."/>
            <person name="Peters L."/>
            <person name="Mikhailova N."/>
            <person name="Teshima H."/>
            <person name="Kyrpides N."/>
            <person name="Mavromatis K."/>
            <person name="Ivanova N."/>
            <person name="Markowitz V."/>
            <person name="Cheng J.-F."/>
            <person name="Hugenholtz P."/>
            <person name="Woyke T."/>
            <person name="Wu D."/>
            <person name="Spring S."/>
            <person name="Brambilla E.-M."/>
            <person name="Klenk H.-P."/>
            <person name="Eisen J.A."/>
        </authorList>
    </citation>
    <scope>NUCLEOTIDE SEQUENCE [LARGE SCALE GENOMIC DNA]</scope>
    <source>
        <strain evidence="12 13">DSM 12556</strain>
    </source>
</reference>
<dbReference type="InterPro" id="IPR053716">
    <property type="entry name" value="Flag_assembly_chemotaxis_eff"/>
</dbReference>
<keyword evidence="13" id="KW-1185">Reference proteome</keyword>
<organism evidence="12 13">
    <name type="scientific">Thermanaerovibrio velox DSM 12556</name>
    <dbReference type="NCBI Taxonomy" id="926567"/>
    <lineage>
        <taxon>Bacteria</taxon>
        <taxon>Thermotogati</taxon>
        <taxon>Synergistota</taxon>
        <taxon>Synergistia</taxon>
        <taxon>Synergistales</taxon>
        <taxon>Synergistaceae</taxon>
        <taxon>Thermanaerovibrio</taxon>
    </lineage>
</organism>
<keyword evidence="4" id="KW-0813">Transport</keyword>
<evidence type="ECO:0000256" key="5">
    <source>
        <dbReference type="ARBA" id="ARBA00022475"/>
    </source>
</evidence>
<dbReference type="GO" id="GO:0005886">
    <property type="term" value="C:plasma membrane"/>
    <property type="evidence" value="ECO:0007669"/>
    <property type="project" value="UniProtKB-SubCell"/>
</dbReference>
<dbReference type="Gene3D" id="1.10.287.1700">
    <property type="match status" value="1"/>
</dbReference>
<dbReference type="AlphaFoldDB" id="H0UPP5"/>
<dbReference type="GO" id="GO:0044781">
    <property type="term" value="P:bacterial-type flagellum organization"/>
    <property type="evidence" value="ECO:0007669"/>
    <property type="project" value="UniProtKB-KW"/>
</dbReference>
<gene>
    <name evidence="12" type="ORF">TheveDRAFT_0428</name>
</gene>
<accession>H0UPP5</accession>
<feature type="coiled-coil region" evidence="11">
    <location>
        <begin position="5"/>
        <end position="93"/>
    </location>
</feature>